<dbReference type="SUPFAM" id="SSF81383">
    <property type="entry name" value="F-box domain"/>
    <property type="match status" value="1"/>
</dbReference>
<protein>
    <recommendedName>
        <fullName evidence="3">F-box domain-containing protein</fullName>
    </recommendedName>
</protein>
<sequence>MPSELIRSGPLNRSVRRFTKRILRKTIKKYYCSFPNEIFALIFGHLVDDLPSLKNISLVCRDFAAMARPFVFRDIRRPYKRYLIATTDSLVKRFWRFIRAHPNMTDFVRTLQFSAYAMSWRDLGRLDFILAHLQLLQEICMDHPKIRHLQAIERFFSNTLKELHCLDVVLDTPAHFEAFQNMPNSLIALEVLVLNVAIYEDAERPLIFPCTLNFMSLKRTDMILLSCVKLGLAVSSNLPKLRVLLLEFISWDGDWSRWLEENSDRQSNWSPLSISGTLVVFNADTFYLDKPHSKRK</sequence>
<evidence type="ECO:0000313" key="2">
    <source>
        <dbReference type="Proteomes" id="UP000053593"/>
    </source>
</evidence>
<name>A0A0D0CAU3_9AGAR</name>
<reference evidence="1 2" key="1">
    <citation type="submission" date="2014-04" db="EMBL/GenBank/DDBJ databases">
        <title>Evolutionary Origins and Diversification of the Mycorrhizal Mutualists.</title>
        <authorList>
            <consortium name="DOE Joint Genome Institute"/>
            <consortium name="Mycorrhizal Genomics Consortium"/>
            <person name="Kohler A."/>
            <person name="Kuo A."/>
            <person name="Nagy L.G."/>
            <person name="Floudas D."/>
            <person name="Copeland A."/>
            <person name="Barry K.W."/>
            <person name="Cichocki N."/>
            <person name="Veneault-Fourrey C."/>
            <person name="LaButti K."/>
            <person name="Lindquist E.A."/>
            <person name="Lipzen A."/>
            <person name="Lundell T."/>
            <person name="Morin E."/>
            <person name="Murat C."/>
            <person name="Riley R."/>
            <person name="Ohm R."/>
            <person name="Sun H."/>
            <person name="Tunlid A."/>
            <person name="Henrissat B."/>
            <person name="Grigoriev I.V."/>
            <person name="Hibbett D.S."/>
            <person name="Martin F."/>
        </authorList>
    </citation>
    <scope>NUCLEOTIDE SEQUENCE [LARGE SCALE GENOMIC DNA]</scope>
    <source>
        <strain evidence="1 2">FD-317 M1</strain>
    </source>
</reference>
<gene>
    <name evidence="1" type="ORF">GYMLUDRAFT_671481</name>
</gene>
<organism evidence="1 2">
    <name type="scientific">Collybiopsis luxurians FD-317 M1</name>
    <dbReference type="NCBI Taxonomy" id="944289"/>
    <lineage>
        <taxon>Eukaryota</taxon>
        <taxon>Fungi</taxon>
        <taxon>Dikarya</taxon>
        <taxon>Basidiomycota</taxon>
        <taxon>Agaricomycotina</taxon>
        <taxon>Agaricomycetes</taxon>
        <taxon>Agaricomycetidae</taxon>
        <taxon>Agaricales</taxon>
        <taxon>Marasmiineae</taxon>
        <taxon>Omphalotaceae</taxon>
        <taxon>Collybiopsis</taxon>
        <taxon>Collybiopsis luxurians</taxon>
    </lineage>
</organism>
<dbReference type="Proteomes" id="UP000053593">
    <property type="component" value="Unassembled WGS sequence"/>
</dbReference>
<dbReference type="OrthoDB" id="2745898at2759"/>
<dbReference type="SUPFAM" id="SSF52047">
    <property type="entry name" value="RNI-like"/>
    <property type="match status" value="1"/>
</dbReference>
<dbReference type="EMBL" id="KN834779">
    <property type="protein sequence ID" value="KIK59574.1"/>
    <property type="molecule type" value="Genomic_DNA"/>
</dbReference>
<evidence type="ECO:0000313" key="1">
    <source>
        <dbReference type="EMBL" id="KIK59574.1"/>
    </source>
</evidence>
<proteinExistence type="predicted"/>
<dbReference type="AlphaFoldDB" id="A0A0D0CAU3"/>
<accession>A0A0D0CAU3</accession>
<dbReference type="InterPro" id="IPR036047">
    <property type="entry name" value="F-box-like_dom_sf"/>
</dbReference>
<keyword evidence="2" id="KW-1185">Reference proteome</keyword>
<evidence type="ECO:0008006" key="3">
    <source>
        <dbReference type="Google" id="ProtNLM"/>
    </source>
</evidence>
<dbReference type="HOGENOM" id="CLU_885820_0_0_1"/>